<dbReference type="EMBL" id="JARKIF010000016">
    <property type="protein sequence ID" value="KAJ7621218.1"/>
    <property type="molecule type" value="Genomic_DNA"/>
</dbReference>
<name>A0AAD7BHE8_9AGAR</name>
<evidence type="ECO:0000259" key="3">
    <source>
        <dbReference type="Pfam" id="PF07859"/>
    </source>
</evidence>
<dbReference type="SUPFAM" id="SSF53474">
    <property type="entry name" value="alpha/beta-Hydrolases"/>
    <property type="match status" value="1"/>
</dbReference>
<sequence>MPHPWSLKYLRLWIITKLLRAFLRFQKWRVPLPPYNNPKIIRTEQAISSRDSGRSIRARWYRPASVASDQVLPVLINVHGSGYVIPMFGQDEPFCEMVAERAQCLVIDADYRKAPEYPFPLPSEDIEDVALYVVARIPHSTLSLSGWSAGGNLALGVAALLGPERVRSLVLFYPATSNKDRDGIPPESRMDSGSPIPPWMLHHFYDSYIVPGTPLANQRLSPDLTPTNRLPPHVWAVTGTADPLYPAAAALMARLQRDGHPDAVFRSLPYAGHGFVRGLNPAKPPDPRSEEVYDEAVAFFCKSIE</sequence>
<dbReference type="PANTHER" id="PTHR48081:SF3">
    <property type="entry name" value="ALPHA_BETA HYDROLASE FOLD-3 DOMAIN-CONTAINING PROTEIN"/>
    <property type="match status" value="1"/>
</dbReference>
<evidence type="ECO:0000313" key="4">
    <source>
        <dbReference type="EMBL" id="KAJ7621218.1"/>
    </source>
</evidence>
<dbReference type="PANTHER" id="PTHR48081">
    <property type="entry name" value="AB HYDROLASE SUPERFAMILY PROTEIN C4A8.06C"/>
    <property type="match status" value="1"/>
</dbReference>
<dbReference type="InterPro" id="IPR013094">
    <property type="entry name" value="AB_hydrolase_3"/>
</dbReference>
<keyword evidence="5" id="KW-1185">Reference proteome</keyword>
<feature type="signal peptide" evidence="2">
    <location>
        <begin position="1"/>
        <end position="21"/>
    </location>
</feature>
<dbReference type="Proteomes" id="UP001221142">
    <property type="component" value="Unassembled WGS sequence"/>
</dbReference>
<organism evidence="4 5">
    <name type="scientific">Roridomyces roridus</name>
    <dbReference type="NCBI Taxonomy" id="1738132"/>
    <lineage>
        <taxon>Eukaryota</taxon>
        <taxon>Fungi</taxon>
        <taxon>Dikarya</taxon>
        <taxon>Basidiomycota</taxon>
        <taxon>Agaricomycotina</taxon>
        <taxon>Agaricomycetes</taxon>
        <taxon>Agaricomycetidae</taxon>
        <taxon>Agaricales</taxon>
        <taxon>Marasmiineae</taxon>
        <taxon>Mycenaceae</taxon>
        <taxon>Roridomyces</taxon>
    </lineage>
</organism>
<feature type="chain" id="PRO_5042169342" evidence="2">
    <location>
        <begin position="22"/>
        <end position="305"/>
    </location>
</feature>
<evidence type="ECO:0000313" key="5">
    <source>
        <dbReference type="Proteomes" id="UP001221142"/>
    </source>
</evidence>
<keyword evidence="2" id="KW-0732">Signal</keyword>
<evidence type="ECO:0000256" key="2">
    <source>
        <dbReference type="SAM" id="SignalP"/>
    </source>
</evidence>
<dbReference type="InterPro" id="IPR029058">
    <property type="entry name" value="AB_hydrolase_fold"/>
</dbReference>
<proteinExistence type="predicted"/>
<dbReference type="AlphaFoldDB" id="A0AAD7BHE8"/>
<reference evidence="4" key="1">
    <citation type="submission" date="2023-03" db="EMBL/GenBank/DDBJ databases">
        <title>Massive genome expansion in bonnet fungi (Mycena s.s.) driven by repeated elements and novel gene families across ecological guilds.</title>
        <authorList>
            <consortium name="Lawrence Berkeley National Laboratory"/>
            <person name="Harder C.B."/>
            <person name="Miyauchi S."/>
            <person name="Viragh M."/>
            <person name="Kuo A."/>
            <person name="Thoen E."/>
            <person name="Andreopoulos B."/>
            <person name="Lu D."/>
            <person name="Skrede I."/>
            <person name="Drula E."/>
            <person name="Henrissat B."/>
            <person name="Morin E."/>
            <person name="Kohler A."/>
            <person name="Barry K."/>
            <person name="LaButti K."/>
            <person name="Morin E."/>
            <person name="Salamov A."/>
            <person name="Lipzen A."/>
            <person name="Mereny Z."/>
            <person name="Hegedus B."/>
            <person name="Baldrian P."/>
            <person name="Stursova M."/>
            <person name="Weitz H."/>
            <person name="Taylor A."/>
            <person name="Grigoriev I.V."/>
            <person name="Nagy L.G."/>
            <person name="Martin F."/>
            <person name="Kauserud H."/>
        </authorList>
    </citation>
    <scope>NUCLEOTIDE SEQUENCE</scope>
    <source>
        <strain evidence="4">9284</strain>
    </source>
</reference>
<keyword evidence="1 4" id="KW-0378">Hydrolase</keyword>
<feature type="domain" description="Alpha/beta hydrolase fold-3" evidence="3">
    <location>
        <begin position="75"/>
        <end position="276"/>
    </location>
</feature>
<dbReference type="GO" id="GO:0016787">
    <property type="term" value="F:hydrolase activity"/>
    <property type="evidence" value="ECO:0007669"/>
    <property type="project" value="UniProtKB-KW"/>
</dbReference>
<evidence type="ECO:0000256" key="1">
    <source>
        <dbReference type="ARBA" id="ARBA00022801"/>
    </source>
</evidence>
<dbReference type="Pfam" id="PF07859">
    <property type="entry name" value="Abhydrolase_3"/>
    <property type="match status" value="1"/>
</dbReference>
<accession>A0AAD7BHE8</accession>
<gene>
    <name evidence="4" type="ORF">FB45DRAFT_799002</name>
</gene>
<comment type="caution">
    <text evidence="4">The sequence shown here is derived from an EMBL/GenBank/DDBJ whole genome shotgun (WGS) entry which is preliminary data.</text>
</comment>
<dbReference type="InterPro" id="IPR050300">
    <property type="entry name" value="GDXG_lipolytic_enzyme"/>
</dbReference>
<protein>
    <submittedName>
        <fullName evidence="4">Alpha/Beta hydrolase protein</fullName>
    </submittedName>
</protein>
<dbReference type="Gene3D" id="3.40.50.1820">
    <property type="entry name" value="alpha/beta hydrolase"/>
    <property type="match status" value="1"/>
</dbReference>